<evidence type="ECO:0000313" key="4">
    <source>
        <dbReference type="Proteomes" id="UP000054937"/>
    </source>
</evidence>
<dbReference type="InterPro" id="IPR013083">
    <property type="entry name" value="Znf_RING/FYVE/PHD"/>
</dbReference>
<dbReference type="UniPathway" id="UPA00143"/>
<proteinExistence type="predicted"/>
<dbReference type="Pfam" id="PF13639">
    <property type="entry name" value="zf-RING_2"/>
    <property type="match status" value="1"/>
</dbReference>
<dbReference type="SUPFAM" id="SSF57850">
    <property type="entry name" value="RING/U-box"/>
    <property type="match status" value="1"/>
</dbReference>
<keyword evidence="1" id="KW-0479">Metal-binding</keyword>
<dbReference type="EMBL" id="LDAU01000174">
    <property type="protein sequence ID" value="KRX01217.1"/>
    <property type="molecule type" value="Genomic_DNA"/>
</dbReference>
<feature type="domain" description="RING-type" evidence="2">
    <location>
        <begin position="69"/>
        <end position="111"/>
    </location>
</feature>
<keyword evidence="4" id="KW-1185">Reference proteome</keyword>
<dbReference type="SMART" id="SM00184">
    <property type="entry name" value="RING"/>
    <property type="match status" value="1"/>
</dbReference>
<dbReference type="GO" id="GO:0008270">
    <property type="term" value="F:zinc ion binding"/>
    <property type="evidence" value="ECO:0007669"/>
    <property type="project" value="UniProtKB-KW"/>
</dbReference>
<protein>
    <recommendedName>
        <fullName evidence="2">RING-type domain-containing protein</fullName>
    </recommendedName>
</protein>
<organism evidence="3 4">
    <name type="scientific">Pseudocohnilembus persalinus</name>
    <name type="common">Ciliate</name>
    <dbReference type="NCBI Taxonomy" id="266149"/>
    <lineage>
        <taxon>Eukaryota</taxon>
        <taxon>Sar</taxon>
        <taxon>Alveolata</taxon>
        <taxon>Ciliophora</taxon>
        <taxon>Intramacronucleata</taxon>
        <taxon>Oligohymenophorea</taxon>
        <taxon>Scuticociliatia</taxon>
        <taxon>Philasterida</taxon>
        <taxon>Pseudocohnilembidae</taxon>
        <taxon>Pseudocohnilembus</taxon>
    </lineage>
</organism>
<dbReference type="InterPro" id="IPR045899">
    <property type="entry name" value="ATL71-like"/>
</dbReference>
<dbReference type="InterPro" id="IPR001841">
    <property type="entry name" value="Znf_RING"/>
</dbReference>
<name>A0A0V0QG50_PSEPJ</name>
<evidence type="ECO:0000256" key="1">
    <source>
        <dbReference type="PROSITE-ProRule" id="PRU00175"/>
    </source>
</evidence>
<dbReference type="OrthoDB" id="10062243at2759"/>
<evidence type="ECO:0000259" key="2">
    <source>
        <dbReference type="PROSITE" id="PS50089"/>
    </source>
</evidence>
<dbReference type="PANTHER" id="PTHR46719">
    <property type="entry name" value="TRANSCRIPTION FACTOR C2H2 FAMILY-RELATED"/>
    <property type="match status" value="1"/>
</dbReference>
<gene>
    <name evidence="3" type="ORF">PPERSA_05617</name>
</gene>
<accession>A0A0V0QG50</accession>
<dbReference type="OMA" id="ICLIEYE"/>
<comment type="caution">
    <text evidence="3">The sequence shown here is derived from an EMBL/GenBank/DDBJ whole genome shotgun (WGS) entry which is preliminary data.</text>
</comment>
<sequence>MIRQLRGDPIQDPFRGLNDEELQKLEHKNYQEHMLQIQKKSLKQKINQEQNINHFNSHQNNTEEEQDFCPICFVNYEENDKIIILPKCQHYTHQECIEVWLKNSPVCPFCRNNVLVSLYS</sequence>
<dbReference type="PANTHER" id="PTHR46719:SF7">
    <property type="entry name" value="RING-H2 FINGER PROTEIN ATL71-RELATED"/>
    <property type="match status" value="1"/>
</dbReference>
<dbReference type="AlphaFoldDB" id="A0A0V0QG50"/>
<keyword evidence="1" id="KW-0862">Zinc</keyword>
<evidence type="ECO:0000313" key="3">
    <source>
        <dbReference type="EMBL" id="KRX01217.1"/>
    </source>
</evidence>
<dbReference type="GO" id="GO:0016567">
    <property type="term" value="P:protein ubiquitination"/>
    <property type="evidence" value="ECO:0007669"/>
    <property type="project" value="UniProtKB-UniPathway"/>
</dbReference>
<keyword evidence="1" id="KW-0863">Zinc-finger</keyword>
<dbReference type="Proteomes" id="UP000054937">
    <property type="component" value="Unassembled WGS sequence"/>
</dbReference>
<dbReference type="Gene3D" id="3.30.40.10">
    <property type="entry name" value="Zinc/RING finger domain, C3HC4 (zinc finger)"/>
    <property type="match status" value="1"/>
</dbReference>
<dbReference type="PROSITE" id="PS50089">
    <property type="entry name" value="ZF_RING_2"/>
    <property type="match status" value="1"/>
</dbReference>
<reference evidence="3 4" key="1">
    <citation type="journal article" date="2015" name="Sci. Rep.">
        <title>Genome of the facultative scuticociliatosis pathogen Pseudocohnilembus persalinus provides insight into its virulence through horizontal gene transfer.</title>
        <authorList>
            <person name="Xiong J."/>
            <person name="Wang G."/>
            <person name="Cheng J."/>
            <person name="Tian M."/>
            <person name="Pan X."/>
            <person name="Warren A."/>
            <person name="Jiang C."/>
            <person name="Yuan D."/>
            <person name="Miao W."/>
        </authorList>
    </citation>
    <scope>NUCLEOTIDE SEQUENCE [LARGE SCALE GENOMIC DNA]</scope>
    <source>
        <strain evidence="3">36N120E</strain>
    </source>
</reference>
<dbReference type="InParanoid" id="A0A0V0QG50"/>